<dbReference type="InterPro" id="IPR050111">
    <property type="entry name" value="C-type_lectin/snaclec_domain"/>
</dbReference>
<evidence type="ECO:0000313" key="6">
    <source>
        <dbReference type="EMBL" id="KAL3831504.1"/>
    </source>
</evidence>
<keyword evidence="4" id="KW-0732">Signal</keyword>
<evidence type="ECO:0000256" key="1">
    <source>
        <dbReference type="ARBA" id="ARBA00023157"/>
    </source>
</evidence>
<dbReference type="CDD" id="cd00037">
    <property type="entry name" value="CLECT"/>
    <property type="match status" value="1"/>
</dbReference>
<evidence type="ECO:0000259" key="5">
    <source>
        <dbReference type="PROSITE" id="PS50041"/>
    </source>
</evidence>
<accession>A0ABD3T3L6</accession>
<dbReference type="Gene3D" id="3.10.100.10">
    <property type="entry name" value="Mannose-Binding Protein A, subunit A"/>
    <property type="match status" value="1"/>
</dbReference>
<dbReference type="SMART" id="SM00034">
    <property type="entry name" value="CLECT"/>
    <property type="match status" value="1"/>
</dbReference>
<dbReference type="Pfam" id="PF00059">
    <property type="entry name" value="Lectin_C"/>
    <property type="match status" value="1"/>
</dbReference>
<name>A0ABD3T3L6_SINWO</name>
<dbReference type="Proteomes" id="UP001634394">
    <property type="component" value="Unassembled WGS sequence"/>
</dbReference>
<feature type="domain" description="C-type lectin" evidence="5">
    <location>
        <begin position="215"/>
        <end position="339"/>
    </location>
</feature>
<feature type="coiled-coil region" evidence="2">
    <location>
        <begin position="151"/>
        <end position="196"/>
    </location>
</feature>
<evidence type="ECO:0000313" key="7">
    <source>
        <dbReference type="Proteomes" id="UP001634394"/>
    </source>
</evidence>
<proteinExistence type="predicted"/>
<feature type="chain" id="PRO_5044844611" description="C-type lectin domain-containing protein" evidence="4">
    <location>
        <begin position="21"/>
        <end position="342"/>
    </location>
</feature>
<dbReference type="AlphaFoldDB" id="A0ABD3T3L6"/>
<keyword evidence="1" id="KW-1015">Disulfide bond</keyword>
<dbReference type="PROSITE" id="PS00615">
    <property type="entry name" value="C_TYPE_LECTIN_1"/>
    <property type="match status" value="1"/>
</dbReference>
<feature type="region of interest" description="Disordered" evidence="3">
    <location>
        <begin position="77"/>
        <end position="102"/>
    </location>
</feature>
<protein>
    <recommendedName>
        <fullName evidence="5">C-type lectin domain-containing protein</fullName>
    </recommendedName>
</protein>
<reference evidence="6 7" key="1">
    <citation type="submission" date="2024-11" db="EMBL/GenBank/DDBJ databases">
        <title>Chromosome-level genome assembly of the freshwater bivalve Anodonta woodiana.</title>
        <authorList>
            <person name="Chen X."/>
        </authorList>
    </citation>
    <scope>NUCLEOTIDE SEQUENCE [LARGE SCALE GENOMIC DNA]</scope>
    <source>
        <strain evidence="6">MN2024</strain>
        <tissue evidence="6">Gills</tissue>
    </source>
</reference>
<evidence type="ECO:0000256" key="3">
    <source>
        <dbReference type="SAM" id="MobiDB-lite"/>
    </source>
</evidence>
<dbReference type="InterPro" id="IPR001304">
    <property type="entry name" value="C-type_lectin-like"/>
</dbReference>
<organism evidence="6 7">
    <name type="scientific">Sinanodonta woodiana</name>
    <name type="common">Chinese pond mussel</name>
    <name type="synonym">Anodonta woodiana</name>
    <dbReference type="NCBI Taxonomy" id="1069815"/>
    <lineage>
        <taxon>Eukaryota</taxon>
        <taxon>Metazoa</taxon>
        <taxon>Spiralia</taxon>
        <taxon>Lophotrochozoa</taxon>
        <taxon>Mollusca</taxon>
        <taxon>Bivalvia</taxon>
        <taxon>Autobranchia</taxon>
        <taxon>Heteroconchia</taxon>
        <taxon>Palaeoheterodonta</taxon>
        <taxon>Unionida</taxon>
        <taxon>Unionoidea</taxon>
        <taxon>Unionidae</taxon>
        <taxon>Unioninae</taxon>
        <taxon>Sinanodonta</taxon>
    </lineage>
</organism>
<dbReference type="EMBL" id="JBJQND010000019">
    <property type="protein sequence ID" value="KAL3831504.1"/>
    <property type="molecule type" value="Genomic_DNA"/>
</dbReference>
<keyword evidence="2" id="KW-0175">Coiled coil</keyword>
<dbReference type="InterPro" id="IPR016187">
    <property type="entry name" value="CTDL_fold"/>
</dbReference>
<feature type="signal peptide" evidence="4">
    <location>
        <begin position="1"/>
        <end position="20"/>
    </location>
</feature>
<dbReference type="InterPro" id="IPR018378">
    <property type="entry name" value="C-type_lectin_CS"/>
</dbReference>
<gene>
    <name evidence="6" type="ORF">ACJMK2_023245</name>
</gene>
<dbReference type="InterPro" id="IPR016186">
    <property type="entry name" value="C-type_lectin-like/link_sf"/>
</dbReference>
<evidence type="ECO:0000256" key="4">
    <source>
        <dbReference type="SAM" id="SignalP"/>
    </source>
</evidence>
<sequence length="342" mass="39519">MGHLTRWYAMVILVCGTVAALDDPYIHLTKRLNNIERNVNANFEIIRTEMTVMFEIMNRINSSVFDRKEMFLNNMKHDANDKPTEPVSVNASTGSSMSSRLPSSELSLQTHLMSIRNGFGAEKRERIKLTNDVDRILLALKEYNSSVDAKLHNLERNLSDVVRTHAELKEENRITLTKMQEKLEAKQTSVEDTVRQLIGDASTKNRTCPAMFEKHGNSCYFAVPIEETWLNAKLICHLLDADLVKMEFALEGWVVHRLATELQLKGYPYIWIDGSDLLNEGTFQWFRNNGRPKEFRYPGWSIGEPNGNTTENCMMYSISHRFRGWNDYRCDNRIPFVCVKEL</sequence>
<dbReference type="PANTHER" id="PTHR22803">
    <property type="entry name" value="MANNOSE, PHOSPHOLIPASE, LECTIN RECEPTOR RELATED"/>
    <property type="match status" value="1"/>
</dbReference>
<dbReference type="PROSITE" id="PS50041">
    <property type="entry name" value="C_TYPE_LECTIN_2"/>
    <property type="match status" value="1"/>
</dbReference>
<dbReference type="SUPFAM" id="SSF56436">
    <property type="entry name" value="C-type lectin-like"/>
    <property type="match status" value="1"/>
</dbReference>
<feature type="compositionally biased region" description="Low complexity" evidence="3">
    <location>
        <begin position="92"/>
        <end position="102"/>
    </location>
</feature>
<comment type="caution">
    <text evidence="6">The sequence shown here is derived from an EMBL/GenBank/DDBJ whole genome shotgun (WGS) entry which is preliminary data.</text>
</comment>
<evidence type="ECO:0000256" key="2">
    <source>
        <dbReference type="SAM" id="Coils"/>
    </source>
</evidence>
<keyword evidence="7" id="KW-1185">Reference proteome</keyword>